<dbReference type="PANTHER" id="PTHR44196:SF1">
    <property type="entry name" value="DEHYDROGENASE_REDUCTASE SDR FAMILY MEMBER 7B"/>
    <property type="match status" value="1"/>
</dbReference>
<organism evidence="5 6">
    <name type="scientific">Mycolicibacterium obuense</name>
    <dbReference type="NCBI Taxonomy" id="1807"/>
    <lineage>
        <taxon>Bacteria</taxon>
        <taxon>Bacillati</taxon>
        <taxon>Actinomycetota</taxon>
        <taxon>Actinomycetes</taxon>
        <taxon>Mycobacteriales</taxon>
        <taxon>Mycobacteriaceae</taxon>
        <taxon>Mycolicibacterium</taxon>
    </lineage>
</organism>
<dbReference type="GO" id="GO:0016020">
    <property type="term" value="C:membrane"/>
    <property type="evidence" value="ECO:0007669"/>
    <property type="project" value="TreeGrafter"/>
</dbReference>
<evidence type="ECO:0000313" key="5">
    <source>
        <dbReference type="EMBL" id="TDL07507.1"/>
    </source>
</evidence>
<sequence length="279" mass="29872">MQRIDLAGKVVLLTGSTGGFGRDLADALRARGARLALVDLAGSGVDDQAAHLGPREITAAWTADVRDLDSLTTAVNAAAGHFGALDVVVANAGVEAFESVRHGSPETFERVVDINLTGVWRTYRAALPHVLASRGHLLTVSSMAAFVHSPLQSSYVASKAGVWALSDSLRLELRGTGVTVGSVHPTFFDTPMMDVARADEGARLLWGEHRRPPWRFVPRERVVEETVTAIERRAALTTVPRRLGLVARAAGLARPVVELLGFPPRRTARAVEIAASRRA</sequence>
<dbReference type="AlphaFoldDB" id="A0A4V3AYP4"/>
<evidence type="ECO:0000259" key="4">
    <source>
        <dbReference type="SMART" id="SM00822"/>
    </source>
</evidence>
<dbReference type="PROSITE" id="PS00061">
    <property type="entry name" value="ADH_SHORT"/>
    <property type="match status" value="1"/>
</dbReference>
<evidence type="ECO:0000313" key="6">
    <source>
        <dbReference type="Proteomes" id="UP000294952"/>
    </source>
</evidence>
<feature type="domain" description="Ketoreductase" evidence="4">
    <location>
        <begin position="9"/>
        <end position="186"/>
    </location>
</feature>
<reference evidence="5 6" key="1">
    <citation type="submission" date="2019-01" db="EMBL/GenBank/DDBJ databases">
        <title>High-quality-draft genome sequences of five non-tuberculosis mycobacteriaceae isolated from a nosocomial environment.</title>
        <authorList>
            <person name="Tiago I."/>
            <person name="Alarico S."/>
            <person name="Pereira S.G."/>
            <person name="Coelho C."/>
            <person name="Maranha A."/>
            <person name="Empadinhas N."/>
        </authorList>
    </citation>
    <scope>NUCLEOTIDE SEQUENCE [LARGE SCALE GENOMIC DNA]</scope>
    <source>
        <strain evidence="5 6">22DIII</strain>
    </source>
</reference>
<dbReference type="CDD" id="cd05233">
    <property type="entry name" value="SDR_c"/>
    <property type="match status" value="1"/>
</dbReference>
<evidence type="ECO:0000256" key="3">
    <source>
        <dbReference type="RuleBase" id="RU000363"/>
    </source>
</evidence>
<gene>
    <name evidence="5" type="ORF">EUA04_16520</name>
</gene>
<keyword evidence="2" id="KW-0560">Oxidoreductase</keyword>
<protein>
    <submittedName>
        <fullName evidence="5">SDR family NAD(P)-dependent oxidoreductase</fullName>
    </submittedName>
</protein>
<comment type="caution">
    <text evidence="5">The sequence shown here is derived from an EMBL/GenBank/DDBJ whole genome shotgun (WGS) entry which is preliminary data.</text>
</comment>
<dbReference type="PANTHER" id="PTHR44196">
    <property type="entry name" value="DEHYDROGENASE/REDUCTASE SDR FAMILY MEMBER 7B"/>
    <property type="match status" value="1"/>
</dbReference>
<dbReference type="Pfam" id="PF00106">
    <property type="entry name" value="adh_short"/>
    <property type="match status" value="1"/>
</dbReference>
<comment type="similarity">
    <text evidence="1 3">Belongs to the short-chain dehydrogenases/reductases (SDR) family.</text>
</comment>
<dbReference type="InterPro" id="IPR036291">
    <property type="entry name" value="NAD(P)-bd_dom_sf"/>
</dbReference>
<name>A0A4V3AYP4_9MYCO</name>
<dbReference type="SUPFAM" id="SSF51735">
    <property type="entry name" value="NAD(P)-binding Rossmann-fold domains"/>
    <property type="match status" value="1"/>
</dbReference>
<dbReference type="SMART" id="SM00822">
    <property type="entry name" value="PKS_KR"/>
    <property type="match status" value="1"/>
</dbReference>
<dbReference type="EMBL" id="SDLP01000004">
    <property type="protein sequence ID" value="TDL07507.1"/>
    <property type="molecule type" value="Genomic_DNA"/>
</dbReference>
<dbReference type="Proteomes" id="UP000294952">
    <property type="component" value="Unassembled WGS sequence"/>
</dbReference>
<proteinExistence type="inferred from homology"/>
<dbReference type="PRINTS" id="PR00080">
    <property type="entry name" value="SDRFAMILY"/>
</dbReference>
<accession>A0A4V3AYP4</accession>
<dbReference type="InterPro" id="IPR057326">
    <property type="entry name" value="KR_dom"/>
</dbReference>
<evidence type="ECO:0000256" key="2">
    <source>
        <dbReference type="ARBA" id="ARBA00023002"/>
    </source>
</evidence>
<dbReference type="RefSeq" id="WP_133414099.1">
    <property type="nucleotide sequence ID" value="NZ_SDLP01000004.1"/>
</dbReference>
<dbReference type="GO" id="GO:0016491">
    <property type="term" value="F:oxidoreductase activity"/>
    <property type="evidence" value="ECO:0007669"/>
    <property type="project" value="UniProtKB-KW"/>
</dbReference>
<dbReference type="PRINTS" id="PR00081">
    <property type="entry name" value="GDHRDH"/>
</dbReference>
<dbReference type="Gene3D" id="3.40.50.720">
    <property type="entry name" value="NAD(P)-binding Rossmann-like Domain"/>
    <property type="match status" value="1"/>
</dbReference>
<evidence type="ECO:0000256" key="1">
    <source>
        <dbReference type="ARBA" id="ARBA00006484"/>
    </source>
</evidence>
<dbReference type="InterPro" id="IPR020904">
    <property type="entry name" value="Sc_DH/Rdtase_CS"/>
</dbReference>
<dbReference type="InterPro" id="IPR002347">
    <property type="entry name" value="SDR_fam"/>
</dbReference>